<organism evidence="1 2">
    <name type="scientific">Nitratireductor aestuarii</name>
    <dbReference type="NCBI Taxonomy" id="1735103"/>
    <lineage>
        <taxon>Bacteria</taxon>
        <taxon>Pseudomonadati</taxon>
        <taxon>Pseudomonadota</taxon>
        <taxon>Alphaproteobacteria</taxon>
        <taxon>Hyphomicrobiales</taxon>
        <taxon>Phyllobacteriaceae</taxon>
        <taxon>Nitratireductor</taxon>
    </lineage>
</organism>
<dbReference type="AlphaFoldDB" id="A0A916RR77"/>
<dbReference type="SUPFAM" id="SSF55331">
    <property type="entry name" value="Tautomerase/MIF"/>
    <property type="match status" value="1"/>
</dbReference>
<keyword evidence="2" id="KW-1185">Reference proteome</keyword>
<sequence>MPFTQIHIRKGRTREQKQAIMDGLYTAMRETLAVPEDDRFMTITEYDPENFSFSYNYPNVNRTDDLILIQLTISNTRSRAQKLDFYRAVNRELTERLGCSPDDIFINVVGVLPENWSFGQGRAQNIE</sequence>
<dbReference type="Proteomes" id="UP000636264">
    <property type="component" value="Unassembled WGS sequence"/>
</dbReference>
<evidence type="ECO:0000313" key="1">
    <source>
        <dbReference type="EMBL" id="GGA65202.1"/>
    </source>
</evidence>
<protein>
    <submittedName>
        <fullName evidence="1">Tautomerase family protein</fullName>
    </submittedName>
</protein>
<dbReference type="PANTHER" id="PTHR38460">
    <property type="entry name" value="TAUTOMERASE YOLI-RELATED"/>
    <property type="match status" value="1"/>
</dbReference>
<reference evidence="1" key="2">
    <citation type="submission" date="2020-09" db="EMBL/GenBank/DDBJ databases">
        <authorList>
            <person name="Sun Q."/>
            <person name="Zhou Y."/>
        </authorList>
    </citation>
    <scope>NUCLEOTIDE SEQUENCE</scope>
    <source>
        <strain evidence="1">CGMCC 1.15320</strain>
    </source>
</reference>
<dbReference type="InterPro" id="IPR037479">
    <property type="entry name" value="Tauto_MSAD"/>
</dbReference>
<dbReference type="InterPro" id="IPR014347">
    <property type="entry name" value="Tautomerase/MIF_sf"/>
</dbReference>
<dbReference type="Gene3D" id="3.30.429.10">
    <property type="entry name" value="Macrophage Migration Inhibitory Factor"/>
    <property type="match status" value="1"/>
</dbReference>
<dbReference type="EMBL" id="BMIF01000005">
    <property type="protein sequence ID" value="GGA65202.1"/>
    <property type="molecule type" value="Genomic_DNA"/>
</dbReference>
<gene>
    <name evidence="1" type="ORF">GCM10011385_18710</name>
</gene>
<evidence type="ECO:0000313" key="2">
    <source>
        <dbReference type="Proteomes" id="UP000636264"/>
    </source>
</evidence>
<dbReference type="PANTHER" id="PTHR38460:SF1">
    <property type="entry name" value="TAUTOMERASE YOLI-RELATED"/>
    <property type="match status" value="1"/>
</dbReference>
<accession>A0A916RR77</accession>
<proteinExistence type="predicted"/>
<dbReference type="Pfam" id="PF14552">
    <property type="entry name" value="Tautomerase_2"/>
    <property type="match status" value="1"/>
</dbReference>
<name>A0A916RR77_9HYPH</name>
<reference evidence="1" key="1">
    <citation type="journal article" date="2014" name="Int. J. Syst. Evol. Microbiol.">
        <title>Complete genome sequence of Corynebacterium casei LMG S-19264T (=DSM 44701T), isolated from a smear-ripened cheese.</title>
        <authorList>
            <consortium name="US DOE Joint Genome Institute (JGI-PGF)"/>
            <person name="Walter F."/>
            <person name="Albersmeier A."/>
            <person name="Kalinowski J."/>
            <person name="Ruckert C."/>
        </authorList>
    </citation>
    <scope>NUCLEOTIDE SEQUENCE</scope>
    <source>
        <strain evidence="1">CGMCC 1.15320</strain>
    </source>
</reference>
<comment type="caution">
    <text evidence="1">The sequence shown here is derived from an EMBL/GenBank/DDBJ whole genome shotgun (WGS) entry which is preliminary data.</text>
</comment>